<dbReference type="OrthoDB" id="9798842at2"/>
<dbReference type="Pfam" id="PF01774">
    <property type="entry name" value="UreD"/>
    <property type="match status" value="1"/>
</dbReference>
<accession>A0A0M7AFX5</accession>
<comment type="function">
    <text evidence="3">Required for maturation of urease via the functional incorporation of the urease nickel metallocenter.</text>
</comment>
<keyword evidence="3" id="KW-0996">Nickel insertion</keyword>
<keyword evidence="3" id="KW-0963">Cytoplasm</keyword>
<evidence type="ECO:0000256" key="2">
    <source>
        <dbReference type="ARBA" id="ARBA00023186"/>
    </source>
</evidence>
<dbReference type="InterPro" id="IPR002669">
    <property type="entry name" value="UreD"/>
</dbReference>
<dbReference type="GO" id="GO:0016151">
    <property type="term" value="F:nickel cation binding"/>
    <property type="evidence" value="ECO:0007669"/>
    <property type="project" value="UniProtKB-UniRule"/>
</dbReference>
<dbReference type="STRING" id="388408.LAX5112_03742"/>
<evidence type="ECO:0000313" key="4">
    <source>
        <dbReference type="EMBL" id="CTQ74055.1"/>
    </source>
</evidence>
<dbReference type="HAMAP" id="MF_01384">
    <property type="entry name" value="UreD"/>
    <property type="match status" value="1"/>
</dbReference>
<reference evidence="5" key="1">
    <citation type="submission" date="2015-07" db="EMBL/GenBank/DDBJ databases">
        <authorList>
            <person name="Rodrigo-Torres Lidia"/>
            <person name="Arahal R.David."/>
        </authorList>
    </citation>
    <scope>NUCLEOTIDE SEQUENCE [LARGE SCALE GENOMIC DNA]</scope>
    <source>
        <strain evidence="5">CECT 5112</strain>
    </source>
</reference>
<dbReference type="Proteomes" id="UP000053235">
    <property type="component" value="Unassembled WGS sequence"/>
</dbReference>
<name>A0A0M7AFX5_9HYPH</name>
<evidence type="ECO:0000313" key="5">
    <source>
        <dbReference type="Proteomes" id="UP000053235"/>
    </source>
</evidence>
<dbReference type="EMBL" id="CXWD01000016">
    <property type="protein sequence ID" value="CTQ74055.1"/>
    <property type="molecule type" value="Genomic_DNA"/>
</dbReference>
<dbReference type="AlphaFoldDB" id="A0A0M7AFX5"/>
<dbReference type="RefSeq" id="WP_055673068.1">
    <property type="nucleotide sequence ID" value="NZ_CXWD01000016.1"/>
</dbReference>
<protein>
    <recommendedName>
        <fullName evidence="3">Urease accessory protein UreD</fullName>
    </recommendedName>
</protein>
<keyword evidence="5" id="KW-1185">Reference proteome</keyword>
<organism evidence="4 5">
    <name type="scientific">Roseibium alexandrii</name>
    <dbReference type="NCBI Taxonomy" id="388408"/>
    <lineage>
        <taxon>Bacteria</taxon>
        <taxon>Pseudomonadati</taxon>
        <taxon>Pseudomonadota</taxon>
        <taxon>Alphaproteobacteria</taxon>
        <taxon>Hyphomicrobiales</taxon>
        <taxon>Stappiaceae</taxon>
        <taxon>Roseibium</taxon>
    </lineage>
</organism>
<sequence>MYDAATASEIGKTAPAMQRVRGTARVAFVNTAGQTRLKDLFQSGSAKVRLPKVYGEPATTVLINTAGGLTGGDRMDYDIAIGADAHAIVTTQTAERAYRSLGTSAEVTGHLSVGAEATLEWLPQETILFESSSVSRRISADLTGSARLLILESVVLGRAAMGEQLTRVFFKDSWRIRRDGKLVFADDLRLNGDPSDFFSGPATGQGAKAMATLLDCAPDAEDRLDNARSCLENASSGSVQAAASARNGHLILRFVATDSRALRLSLMAFLETYRSARLPRVWYC</sequence>
<comment type="subcellular location">
    <subcellularLocation>
        <location evidence="3">Cytoplasm</location>
    </subcellularLocation>
</comment>
<comment type="subunit">
    <text evidence="3">UreD, UreF and UreG form a complex that acts as a GTP-hydrolysis-dependent molecular chaperone, activating the urease apoprotein by helping to assemble the nickel containing metallocenter of UreC. The UreE protein probably delivers the nickel.</text>
</comment>
<evidence type="ECO:0000256" key="1">
    <source>
        <dbReference type="ARBA" id="ARBA00007177"/>
    </source>
</evidence>
<comment type="similarity">
    <text evidence="1 3">Belongs to the UreD family.</text>
</comment>
<evidence type="ECO:0000256" key="3">
    <source>
        <dbReference type="HAMAP-Rule" id="MF_01384"/>
    </source>
</evidence>
<gene>
    <name evidence="3 4" type="primary">ureD</name>
    <name evidence="4" type="ORF">LAX5112_03742</name>
</gene>
<dbReference type="PANTHER" id="PTHR33643">
    <property type="entry name" value="UREASE ACCESSORY PROTEIN D"/>
    <property type="match status" value="1"/>
</dbReference>
<keyword evidence="2 3" id="KW-0143">Chaperone</keyword>
<dbReference type="PANTHER" id="PTHR33643:SF1">
    <property type="entry name" value="UREASE ACCESSORY PROTEIN D"/>
    <property type="match status" value="1"/>
</dbReference>
<dbReference type="GO" id="GO:0005737">
    <property type="term" value="C:cytoplasm"/>
    <property type="evidence" value="ECO:0007669"/>
    <property type="project" value="UniProtKB-SubCell"/>
</dbReference>
<proteinExistence type="inferred from homology"/>